<organism evidence="2 3">
    <name type="scientific">Aliivibrio finisterrensis</name>
    <dbReference type="NCBI Taxonomy" id="511998"/>
    <lineage>
        <taxon>Bacteria</taxon>
        <taxon>Pseudomonadati</taxon>
        <taxon>Pseudomonadota</taxon>
        <taxon>Gammaproteobacteria</taxon>
        <taxon>Vibrionales</taxon>
        <taxon>Vibrionaceae</taxon>
        <taxon>Aliivibrio</taxon>
    </lineage>
</organism>
<protein>
    <recommendedName>
        <fullName evidence="1">LRAT domain-containing protein</fullName>
    </recommendedName>
</protein>
<sequence>MQALCIYAIEIWLISLHMSNIHNIRRNLLMDFNSILPGDFLVTDFNFGPFPYQHWSLVSDKKCSNGYYMLISASERTKTVQEESVEIVTQGGNTYKANIIPNISVEEIILNAREQIGVWKYSVTDRNCQHFVNFVSGLGLTSEQVKVGMAAGIVGGLATTFLSEKPTWYKILGVAVACAGIGVAGSKATAKKEDA</sequence>
<comment type="caution">
    <text evidence="2">The sequence shown here is derived from an EMBL/GenBank/DDBJ whole genome shotgun (WGS) entry which is preliminary data.</text>
</comment>
<reference evidence="2 3" key="1">
    <citation type="submission" date="2019-02" db="EMBL/GenBank/DDBJ databases">
        <title>Genome sequences of Aliivibrio finisterrensis strains from farmed Atlantic salmon.</title>
        <authorList>
            <person name="Bowman J.P."/>
        </authorList>
    </citation>
    <scope>NUCLEOTIDE SEQUENCE [LARGE SCALE GENOMIC DNA]</scope>
    <source>
        <strain evidence="2 3">A32</strain>
    </source>
</reference>
<accession>A0A4Q5K3E0</accession>
<gene>
    <name evidence="2" type="ORF">ERW49_19040</name>
</gene>
<name>A0A4Q5K3E0_9GAMM</name>
<dbReference type="Proteomes" id="UP000293465">
    <property type="component" value="Unassembled WGS sequence"/>
</dbReference>
<dbReference type="EMBL" id="SEZJ01000037">
    <property type="protein sequence ID" value="RYU40131.1"/>
    <property type="molecule type" value="Genomic_DNA"/>
</dbReference>
<dbReference type="OrthoDB" id="6121202at2"/>
<dbReference type="Gene3D" id="3.90.1720.10">
    <property type="entry name" value="endopeptidase domain like (from Nostoc punctiforme)"/>
    <property type="match status" value="1"/>
</dbReference>
<dbReference type="InterPro" id="IPR007053">
    <property type="entry name" value="LRAT_dom"/>
</dbReference>
<dbReference type="AlphaFoldDB" id="A0A4Q5K3E0"/>
<evidence type="ECO:0000313" key="2">
    <source>
        <dbReference type="EMBL" id="RYU40131.1"/>
    </source>
</evidence>
<evidence type="ECO:0000259" key="1">
    <source>
        <dbReference type="Pfam" id="PF04970"/>
    </source>
</evidence>
<dbReference type="Pfam" id="PF04970">
    <property type="entry name" value="LRAT"/>
    <property type="match status" value="1"/>
</dbReference>
<feature type="domain" description="LRAT" evidence="1">
    <location>
        <begin position="65"/>
        <end position="134"/>
    </location>
</feature>
<proteinExistence type="predicted"/>
<evidence type="ECO:0000313" key="3">
    <source>
        <dbReference type="Proteomes" id="UP000293465"/>
    </source>
</evidence>